<evidence type="ECO:0000313" key="4">
    <source>
        <dbReference type="EMBL" id="KAK7264340.1"/>
    </source>
</evidence>
<evidence type="ECO:0000256" key="1">
    <source>
        <dbReference type="ARBA" id="ARBA00007626"/>
    </source>
</evidence>
<dbReference type="Proteomes" id="UP001359559">
    <property type="component" value="Unassembled WGS sequence"/>
</dbReference>
<name>A0AAN9I5F5_CLITE</name>
<evidence type="ECO:0008006" key="6">
    <source>
        <dbReference type="Google" id="ProtNLM"/>
    </source>
</evidence>
<accession>A0AAN9I5F5</accession>
<keyword evidence="5" id="KW-1185">Reference proteome</keyword>
<sequence>MATQLLKRCFPQTPRLQPSPLFFSDEASQDLVTSLVSILTHQRSKSRWSSLRSACPNGINPCEFSQITLQLKNKPHLALRFFLWTNSNSLCHHNLSSYSTLIHLLARSRRYSHAYDLIATAIRSSSSHLNDNPRCRFDAPPLNLFETLVKTYRDCGSSPFVFDLLIKACLDSKKVDPSLEIVRMLLSRGISPKVSTLNSLISRVCRIRGVDGGYAIYRELFRLDEENLEISKRGLGFRVIPNVHTYNELMLCFYQDGLVDKVEEIWREMGEMGCKPNACSYGVFMAGFCEEGKMEDAEKLWEEMRNEEIEPDVVCYNTMIGGFCKVGDVGRAEEFFREMGLAGIDSTASTFEHLVKGYCNIGDVDSAFLVYRDMCRRALRPDASTLDLMIRLLCDRSRVQDALDFVRNAVGKFDLFPKEKSYEALIKGLCLEGKMEEALKVQAEMVGKGFQPNSEIYDAFIDGYIRQGNEELAGALRNEMLQTQLQS</sequence>
<dbReference type="PANTHER" id="PTHR46128:SF227">
    <property type="entry name" value="PENTACOTRIPEPTIDE-REPEAT REGION OF PRORP DOMAIN-CONTAINING PROTEIN"/>
    <property type="match status" value="1"/>
</dbReference>
<dbReference type="Pfam" id="PF01535">
    <property type="entry name" value="PPR"/>
    <property type="match status" value="3"/>
</dbReference>
<feature type="repeat" description="PPR" evidence="3">
    <location>
        <begin position="347"/>
        <end position="381"/>
    </location>
</feature>
<dbReference type="InterPro" id="IPR011990">
    <property type="entry name" value="TPR-like_helical_dom_sf"/>
</dbReference>
<feature type="repeat" description="PPR" evidence="3">
    <location>
        <begin position="312"/>
        <end position="346"/>
    </location>
</feature>
<evidence type="ECO:0000256" key="2">
    <source>
        <dbReference type="ARBA" id="ARBA00022737"/>
    </source>
</evidence>
<dbReference type="PANTHER" id="PTHR46128">
    <property type="entry name" value="MITOCHONDRIAL GROUP I INTRON SPLICING FACTOR CCM1"/>
    <property type="match status" value="1"/>
</dbReference>
<comment type="caution">
    <text evidence="4">The sequence shown here is derived from an EMBL/GenBank/DDBJ whole genome shotgun (WGS) entry which is preliminary data.</text>
</comment>
<evidence type="ECO:0000256" key="3">
    <source>
        <dbReference type="PROSITE-ProRule" id="PRU00708"/>
    </source>
</evidence>
<dbReference type="Gene3D" id="1.25.40.10">
    <property type="entry name" value="Tetratricopeptide repeat domain"/>
    <property type="match status" value="4"/>
</dbReference>
<dbReference type="Pfam" id="PF13041">
    <property type="entry name" value="PPR_2"/>
    <property type="match status" value="2"/>
</dbReference>
<keyword evidence="2" id="KW-0677">Repeat</keyword>
<dbReference type="InterPro" id="IPR050872">
    <property type="entry name" value="PPR_P_subfamily"/>
</dbReference>
<dbReference type="AlphaFoldDB" id="A0AAN9I5F5"/>
<feature type="repeat" description="PPR" evidence="3">
    <location>
        <begin position="418"/>
        <end position="452"/>
    </location>
</feature>
<dbReference type="PROSITE" id="PS51375">
    <property type="entry name" value="PPR"/>
    <property type="match status" value="6"/>
</dbReference>
<dbReference type="InterPro" id="IPR002885">
    <property type="entry name" value="PPR_rpt"/>
</dbReference>
<protein>
    <recommendedName>
        <fullName evidence="6">Pentatricopeptide repeat-containing protein</fullName>
    </recommendedName>
</protein>
<comment type="similarity">
    <text evidence="1">Belongs to the PPR family. P subfamily.</text>
</comment>
<dbReference type="EMBL" id="JAYKXN010000008">
    <property type="protein sequence ID" value="KAK7264340.1"/>
    <property type="molecule type" value="Genomic_DNA"/>
</dbReference>
<gene>
    <name evidence="4" type="ORF">RJT34_31947</name>
</gene>
<dbReference type="NCBIfam" id="TIGR00756">
    <property type="entry name" value="PPR"/>
    <property type="match status" value="5"/>
</dbReference>
<organism evidence="4 5">
    <name type="scientific">Clitoria ternatea</name>
    <name type="common">Butterfly pea</name>
    <dbReference type="NCBI Taxonomy" id="43366"/>
    <lineage>
        <taxon>Eukaryota</taxon>
        <taxon>Viridiplantae</taxon>
        <taxon>Streptophyta</taxon>
        <taxon>Embryophyta</taxon>
        <taxon>Tracheophyta</taxon>
        <taxon>Spermatophyta</taxon>
        <taxon>Magnoliopsida</taxon>
        <taxon>eudicotyledons</taxon>
        <taxon>Gunneridae</taxon>
        <taxon>Pentapetalae</taxon>
        <taxon>rosids</taxon>
        <taxon>fabids</taxon>
        <taxon>Fabales</taxon>
        <taxon>Fabaceae</taxon>
        <taxon>Papilionoideae</taxon>
        <taxon>50 kb inversion clade</taxon>
        <taxon>NPAAA clade</taxon>
        <taxon>indigoferoid/millettioid clade</taxon>
        <taxon>Phaseoleae</taxon>
        <taxon>Clitoria</taxon>
    </lineage>
</organism>
<feature type="repeat" description="PPR" evidence="3">
    <location>
        <begin position="277"/>
        <end position="311"/>
    </location>
</feature>
<evidence type="ECO:0000313" key="5">
    <source>
        <dbReference type="Proteomes" id="UP001359559"/>
    </source>
</evidence>
<feature type="repeat" description="PPR" evidence="3">
    <location>
        <begin position="158"/>
        <end position="192"/>
    </location>
</feature>
<reference evidence="4 5" key="1">
    <citation type="submission" date="2024-01" db="EMBL/GenBank/DDBJ databases">
        <title>The genomes of 5 underutilized Papilionoideae crops provide insights into root nodulation and disease resistance.</title>
        <authorList>
            <person name="Yuan L."/>
        </authorList>
    </citation>
    <scope>NUCLEOTIDE SEQUENCE [LARGE SCALE GENOMIC DNA]</scope>
    <source>
        <strain evidence="4">LY-2023</strain>
        <tissue evidence="4">Leaf</tissue>
    </source>
</reference>
<feature type="repeat" description="PPR" evidence="3">
    <location>
        <begin position="242"/>
        <end position="276"/>
    </location>
</feature>
<dbReference type="Pfam" id="PF12854">
    <property type="entry name" value="PPR_1"/>
    <property type="match status" value="1"/>
</dbReference>
<proteinExistence type="inferred from homology"/>